<dbReference type="InterPro" id="IPR013602">
    <property type="entry name" value="Dynein_heavy_linker"/>
</dbReference>
<name>A0A2C9KC54_BIOGL</name>
<evidence type="ECO:0000256" key="12">
    <source>
        <dbReference type="SAM" id="Coils"/>
    </source>
</evidence>
<evidence type="ECO:0000313" key="16">
    <source>
        <dbReference type="EnsemblMetazoa" id="BGLB017405-PA"/>
    </source>
</evidence>
<feature type="domain" description="Dynein heavy chain tail" evidence="14">
    <location>
        <begin position="185"/>
        <end position="390"/>
    </location>
</feature>
<dbReference type="PANTHER" id="PTHR46961">
    <property type="entry name" value="DYNEIN HEAVY CHAIN 1, AXONEMAL-LIKE PROTEIN"/>
    <property type="match status" value="1"/>
</dbReference>
<sequence length="1846" mass="212282">MSTAMDERLKWLELRINSSLKLRNEDLKSVLSNDDNRLAFYEFVNNEDIKKLFVYKSHGKQITASLQPPSEIHSKSIFFLKCNPGTKLTKDNIENEVFYMDCSRAPLEHLELTIREVFLPLLATNSQIVSTSSGNGDKIMDILHRLMAAAEVTQGQQGRRILLHLPAIEVLAEAAGSPSRRAAVLHVLETTVIGWIKQIRGVLRHDPQADLLQLFGKEPGPLDEIVMWKKHLEKLQSVELQLESETAKSILQNLETANSQYGHAFHSVKKDITKAKAETQKILKFLSTLKPWYNKLHSDSPKTIIKHFKPLMHVVFLVWTHSTYYHQIDKFHQLLGLLSNEIVHRAIKMVGDDVLREPLESYSKLKEALRFCAAFRGTYLDFKEKGDDQNAKNIAENAEILASRPRGNLFKTKMYGPHAYTPRYGLRNVEGAGDTDSYSELELWMDSPWPARNAPCFDLLNNFMERCNDVLELVETTRHFRLLAVTAEIGGAGSPSLDSMVRELHNKYSLAMKDFFSKVSNVLSIDGTQQFESAFFNFRTTVKDLEKKLAEILRVAFDQCPNVQAQLRLLEVFEGISGRELVQQYLKDIDKTVVLNFTAELEQVKVIFQENSISPPAHYNMPHTVSKLMWARGLRERVEIPMKKMKHVSPHSLEGDTGWHMRDLYTDIIKALDQFENEVITKWQLNIESDLTQKLKEPLMIAEEYDEEANQRPQVIHVNLDTKLLLLLKEIHYLSQEPFSLHLPGPAKELLRNTNSQELSVTAARLETIVSKYNAIMRSITEFEKTMFERKLEQIDKLLEQGLHQLTWKMKESADFIEIAYSTVCLDIHQNLDIVQTNCREIIQMTHSWSKEILDVFSARDETRSYMMDELLVMHKKLNDSFEAVVAPASSRIHNLMNESYEVVQISQASPAWRDYVDYIDAIILDGLKLACLTSLKTMLNTMVQANLAEVNDMTHIPILTIRLELIENNVDFRPPLDQSTSVVSVQELVQTWLQSYLARGKLVKMLGPKGSYEDYISQDEEVKDLLVNINKIVNDNSEECKQLLDIFKEYSFLWQQDVNQTFTDFLNGVLRPNPIRARSAQRSKEEREGIHQGIRFEKLSSRTSSARSAITAEALENAEKQFLAPKSHKGKTSNVPSLDEFDQEIDIYRTARDELSELEDYRSVGWINVDLQPIKQVLTTYAAKWIWTFTEYLSVQVATLLERLDVFLKRIEPEIEKITGEERDTASFMKMMRLFNEVSAQQTEMEGKFAAMNKTVVLLKKYGQVLPDKTQHLFNGAPSRWNNLKTKVSLAKQRLGPRIQEESVSITKDLMAFAERVMILADDLENSDIYQRNCDINEAHSTIDEYSKRLAVLESQAQDLFELQELLESSVVNFSDLPKCRKELSNLKLVWDTFRIIDEEQTNWKQQRWQRVNTAYLREETSKQLELIRALPDEVDLFIPMYTSQVNITTIQECLPIVEDLSNQAIRTRHWKQLVRVTGGVFTVDNDSLKRMTFEELLNLGLQQHVDDVRAIVLRAVKDLAIETALKNYEEIWLAKIFELRDHIHVKTAPFMEANQVYIFQILEHMRHSLEVCRKALLHHLEKRRHIFPRFFFLSMEDVLRIICNGYDLNSVNLYISKLLPNVGSLVFDEAEDTDQFNFIVTGVQSALGETLSFGQIINCDGQIENWMSSVLNQLKSTLKSQLADALAQEDEARPRTRQIQSAGARKVSLPIQDDANNEIVQKPKSSLKKSTAAIDNEVHGDVNEKVSNLLSQDQDKSWTLDHVSEIVYLATCVQMTGQIKGALSDLRNGDRQALNECLKKIEQNIENTVSLLKSLEEERKKLNSDKKEKNDTRGRLLNMMQRDS</sequence>
<dbReference type="PANTHER" id="PTHR46961:SF21">
    <property type="entry name" value="LOW QUALITY PROTEIN: DYNEIN BETA CHAIN, FLAGELLAR OUTER ARM-LIKE"/>
    <property type="match status" value="1"/>
</dbReference>
<dbReference type="Gene3D" id="3.20.180.20">
    <property type="entry name" value="Dynein heavy chain, N-terminal domain 2"/>
    <property type="match status" value="1"/>
</dbReference>
<dbReference type="EnsemblMetazoa" id="BGLB017405-RA">
    <property type="protein sequence ID" value="BGLB017405-PA"/>
    <property type="gene ID" value="BGLB017405"/>
</dbReference>
<evidence type="ECO:0000256" key="7">
    <source>
        <dbReference type="ARBA" id="ARBA00023054"/>
    </source>
</evidence>
<dbReference type="VEuPathDB" id="VectorBase:BGLB017405"/>
<keyword evidence="5" id="KW-0067">ATP-binding</keyword>
<gene>
    <name evidence="16" type="primary">106055128</name>
</gene>
<feature type="domain" description="Dynein heavy chain linker" evidence="15">
    <location>
        <begin position="1379"/>
        <end position="1545"/>
    </location>
</feature>
<dbReference type="InterPro" id="IPR026983">
    <property type="entry name" value="DHC"/>
</dbReference>
<dbReference type="KEGG" id="bgt:106055128"/>
<keyword evidence="7 12" id="KW-0175">Coiled coil</keyword>
<proteinExistence type="predicted"/>
<evidence type="ECO:0000256" key="1">
    <source>
        <dbReference type="ARBA" id="ARBA00004430"/>
    </source>
</evidence>
<reference evidence="16" key="1">
    <citation type="submission" date="2020-05" db="UniProtKB">
        <authorList>
            <consortium name="EnsemblMetazoa"/>
        </authorList>
    </citation>
    <scope>IDENTIFICATION</scope>
    <source>
        <strain evidence="16">BB02</strain>
    </source>
</reference>
<feature type="domain" description="Dynein heavy chain tail" evidence="14">
    <location>
        <begin position="447"/>
        <end position="816"/>
    </location>
</feature>
<evidence type="ECO:0008006" key="18">
    <source>
        <dbReference type="Google" id="ProtNLM"/>
    </source>
</evidence>
<keyword evidence="6" id="KW-0243">Dynein</keyword>
<feature type="coiled-coil region" evidence="12">
    <location>
        <begin position="1337"/>
        <end position="1364"/>
    </location>
</feature>
<evidence type="ECO:0000256" key="10">
    <source>
        <dbReference type="ARBA" id="ARBA00023212"/>
    </source>
</evidence>
<keyword evidence="8" id="KW-0969">Cilium</keyword>
<keyword evidence="2" id="KW-0963">Cytoplasm</keyword>
<evidence type="ECO:0000259" key="14">
    <source>
        <dbReference type="Pfam" id="PF08385"/>
    </source>
</evidence>
<comment type="subcellular location">
    <subcellularLocation>
        <location evidence="1">Cytoplasm</location>
        <location evidence="1">Cytoskeleton</location>
        <location evidence="1">Cilium axoneme</location>
    </subcellularLocation>
</comment>
<keyword evidence="9" id="KW-0505">Motor protein</keyword>
<protein>
    <recommendedName>
        <fullName evidence="18">Dynein heavy chain tail domain-containing protein</fullName>
    </recommendedName>
</protein>
<evidence type="ECO:0000256" key="11">
    <source>
        <dbReference type="ARBA" id="ARBA00023273"/>
    </source>
</evidence>
<dbReference type="InterPro" id="IPR042228">
    <property type="entry name" value="Dynein_linker_3"/>
</dbReference>
<dbReference type="Pfam" id="PF08385">
    <property type="entry name" value="DHC_N1"/>
    <property type="match status" value="2"/>
</dbReference>
<keyword evidence="11" id="KW-0966">Cell projection</keyword>
<dbReference type="InterPro" id="IPR013594">
    <property type="entry name" value="Dynein_heavy_tail"/>
</dbReference>
<evidence type="ECO:0000259" key="15">
    <source>
        <dbReference type="Pfam" id="PF08393"/>
    </source>
</evidence>
<dbReference type="GO" id="GO:0030286">
    <property type="term" value="C:dynein complex"/>
    <property type="evidence" value="ECO:0007669"/>
    <property type="project" value="UniProtKB-KW"/>
</dbReference>
<dbReference type="VEuPathDB" id="VectorBase:BGLAX_038652"/>
<evidence type="ECO:0000256" key="13">
    <source>
        <dbReference type="SAM" id="MobiDB-lite"/>
    </source>
</evidence>
<evidence type="ECO:0000256" key="9">
    <source>
        <dbReference type="ARBA" id="ARBA00023175"/>
    </source>
</evidence>
<evidence type="ECO:0000256" key="2">
    <source>
        <dbReference type="ARBA" id="ARBA00022490"/>
    </source>
</evidence>
<feature type="region of interest" description="Disordered" evidence="13">
    <location>
        <begin position="1823"/>
        <end position="1846"/>
    </location>
</feature>
<dbReference type="GO" id="GO:0051959">
    <property type="term" value="F:dynein light intermediate chain binding"/>
    <property type="evidence" value="ECO:0007669"/>
    <property type="project" value="InterPro"/>
</dbReference>
<evidence type="ECO:0000256" key="6">
    <source>
        <dbReference type="ARBA" id="ARBA00023017"/>
    </source>
</evidence>
<evidence type="ECO:0000256" key="8">
    <source>
        <dbReference type="ARBA" id="ARBA00023069"/>
    </source>
</evidence>
<keyword evidence="3" id="KW-0493">Microtubule</keyword>
<dbReference type="GO" id="GO:0005524">
    <property type="term" value="F:ATP binding"/>
    <property type="evidence" value="ECO:0007669"/>
    <property type="project" value="UniProtKB-KW"/>
</dbReference>
<dbReference type="GO" id="GO:0005874">
    <property type="term" value="C:microtubule"/>
    <property type="evidence" value="ECO:0007669"/>
    <property type="project" value="UniProtKB-KW"/>
</dbReference>
<dbReference type="VEuPathDB" id="VectorBase:BGLAX_030324"/>
<dbReference type="GO" id="GO:0045505">
    <property type="term" value="F:dynein intermediate chain binding"/>
    <property type="evidence" value="ECO:0007669"/>
    <property type="project" value="InterPro"/>
</dbReference>
<dbReference type="Proteomes" id="UP000076420">
    <property type="component" value="Unassembled WGS sequence"/>
</dbReference>
<evidence type="ECO:0000256" key="3">
    <source>
        <dbReference type="ARBA" id="ARBA00022701"/>
    </source>
</evidence>
<dbReference type="GO" id="GO:0007018">
    <property type="term" value="P:microtubule-based movement"/>
    <property type="evidence" value="ECO:0007669"/>
    <property type="project" value="InterPro"/>
</dbReference>
<dbReference type="Pfam" id="PF08393">
    <property type="entry name" value="DHC_N2"/>
    <property type="match status" value="2"/>
</dbReference>
<keyword evidence="10" id="KW-0206">Cytoskeleton</keyword>
<accession>A0A2C9KC54</accession>
<evidence type="ECO:0000256" key="4">
    <source>
        <dbReference type="ARBA" id="ARBA00022741"/>
    </source>
</evidence>
<dbReference type="GO" id="GO:0005930">
    <property type="term" value="C:axoneme"/>
    <property type="evidence" value="ECO:0007669"/>
    <property type="project" value="UniProtKB-SubCell"/>
</dbReference>
<evidence type="ECO:0000313" key="17">
    <source>
        <dbReference type="Proteomes" id="UP000076420"/>
    </source>
</evidence>
<feature type="compositionally biased region" description="Basic and acidic residues" evidence="13">
    <location>
        <begin position="1823"/>
        <end position="1836"/>
    </location>
</feature>
<keyword evidence="4" id="KW-0547">Nucleotide-binding</keyword>
<organism evidence="16 17">
    <name type="scientific">Biomphalaria glabrata</name>
    <name type="common">Bloodfluke planorb</name>
    <name type="synonym">Freshwater snail</name>
    <dbReference type="NCBI Taxonomy" id="6526"/>
    <lineage>
        <taxon>Eukaryota</taxon>
        <taxon>Metazoa</taxon>
        <taxon>Spiralia</taxon>
        <taxon>Lophotrochozoa</taxon>
        <taxon>Mollusca</taxon>
        <taxon>Gastropoda</taxon>
        <taxon>Heterobranchia</taxon>
        <taxon>Euthyneura</taxon>
        <taxon>Panpulmonata</taxon>
        <taxon>Hygrophila</taxon>
        <taxon>Lymnaeoidea</taxon>
        <taxon>Planorbidae</taxon>
        <taxon>Biomphalaria</taxon>
    </lineage>
</organism>
<dbReference type="Gene3D" id="1.10.287.2620">
    <property type="match status" value="1"/>
</dbReference>
<feature type="domain" description="Dynein heavy chain linker" evidence="15">
    <location>
        <begin position="1559"/>
        <end position="1687"/>
    </location>
</feature>
<evidence type="ECO:0000256" key="5">
    <source>
        <dbReference type="ARBA" id="ARBA00022840"/>
    </source>
</evidence>
<dbReference type="STRING" id="6526.A0A2C9KC54"/>
<dbReference type="FunFam" id="1.10.287.2620:FF:000002">
    <property type="entry name" value="Dynein heavy chain 2, axonemal"/>
    <property type="match status" value="1"/>
</dbReference>